<feature type="compositionally biased region" description="Acidic residues" evidence="26">
    <location>
        <begin position="214"/>
        <end position="234"/>
    </location>
</feature>
<dbReference type="GeneID" id="109420851"/>
<dbReference type="EnsemblMetazoa" id="AALFPA23_021239.R31375">
    <property type="protein sequence ID" value="AALFPA23_021239.P31375"/>
    <property type="gene ID" value="AALFPA23_021239"/>
</dbReference>
<feature type="compositionally biased region" description="Acidic residues" evidence="26">
    <location>
        <begin position="889"/>
        <end position="903"/>
    </location>
</feature>
<dbReference type="InterPro" id="IPR030398">
    <property type="entry name" value="SEA_DG_dom"/>
</dbReference>
<dbReference type="RefSeq" id="XP_062708270.1">
    <property type="nucleotide sequence ID" value="XM_062852286.1"/>
</dbReference>
<feature type="compositionally biased region" description="Basic and acidic residues" evidence="26">
    <location>
        <begin position="283"/>
        <end position="292"/>
    </location>
</feature>
<feature type="region of interest" description="Disordered" evidence="26">
    <location>
        <begin position="197"/>
        <end position="323"/>
    </location>
</feature>
<evidence type="ECO:0000256" key="22">
    <source>
        <dbReference type="ARBA" id="ARBA00030092"/>
    </source>
</evidence>
<feature type="compositionally biased region" description="Polar residues" evidence="26">
    <location>
        <begin position="657"/>
        <end position="666"/>
    </location>
</feature>
<dbReference type="InterPro" id="IPR008465">
    <property type="entry name" value="DAG1_C"/>
</dbReference>
<feature type="compositionally biased region" description="Basic and acidic residues" evidence="26">
    <location>
        <begin position="259"/>
        <end position="274"/>
    </location>
</feature>
<dbReference type="EnsemblMetazoa" id="AALFPA23_021239.R31374">
    <property type="protein sequence ID" value="AALFPA23_021239.P31374"/>
    <property type="gene ID" value="AALFPA23_021239"/>
</dbReference>
<dbReference type="InterPro" id="IPR006644">
    <property type="entry name" value="Cadg"/>
</dbReference>
<evidence type="ECO:0000256" key="7">
    <source>
        <dbReference type="ARBA" id="ARBA00022490"/>
    </source>
</evidence>
<feature type="chain" id="PRO_5045023669" description="Dystroglycan 1" evidence="28">
    <location>
        <begin position="24"/>
        <end position="1608"/>
    </location>
</feature>
<keyword evidence="12 27" id="KW-1133">Transmembrane helix</keyword>
<evidence type="ECO:0000256" key="11">
    <source>
        <dbReference type="ARBA" id="ARBA00022729"/>
    </source>
</evidence>
<comment type="function">
    <text evidence="19">The dystroglycan complex is involved in a number of processes including laminin and basement membrane assembly, sarcolemmal stability, cell survival, peripheral nerve myelination, nodal structure, cell migration, and epithelial polarization.</text>
</comment>
<evidence type="ECO:0000256" key="1">
    <source>
        <dbReference type="ARBA" id="ARBA00004135"/>
    </source>
</evidence>
<evidence type="ECO:0000256" key="9">
    <source>
        <dbReference type="ARBA" id="ARBA00022553"/>
    </source>
</evidence>
<feature type="compositionally biased region" description="Low complexity" evidence="26">
    <location>
        <begin position="838"/>
        <end position="851"/>
    </location>
</feature>
<keyword evidence="17" id="KW-0539">Nucleus</keyword>
<feature type="region of interest" description="Disordered" evidence="26">
    <location>
        <begin position="405"/>
        <end position="441"/>
    </location>
</feature>
<feature type="transmembrane region" description="Helical" evidence="27">
    <location>
        <begin position="1463"/>
        <end position="1489"/>
    </location>
</feature>
<name>A0ABM1ZSG2_AEDAL</name>
<proteinExistence type="predicted"/>
<dbReference type="SMART" id="SM00736">
    <property type="entry name" value="CADG"/>
    <property type="match status" value="2"/>
</dbReference>
<dbReference type="InterPro" id="IPR013783">
    <property type="entry name" value="Ig-like_fold"/>
</dbReference>
<accession>A0ABM1ZSG2</accession>
<dbReference type="EnsemblMetazoa" id="AALFPA23_021239.R31370">
    <property type="protein sequence ID" value="AALFPA23_021239.P31370"/>
    <property type="gene ID" value="AALFPA23_021239"/>
</dbReference>
<dbReference type="Pfam" id="PF05454">
    <property type="entry name" value="DAG1"/>
    <property type="match status" value="1"/>
</dbReference>
<keyword evidence="9" id="KW-0597">Phosphoprotein</keyword>
<dbReference type="RefSeq" id="XP_062708274.1">
    <property type="nucleotide sequence ID" value="XM_062852290.1"/>
</dbReference>
<evidence type="ECO:0000256" key="2">
    <source>
        <dbReference type="ARBA" id="ARBA00004239"/>
    </source>
</evidence>
<dbReference type="Gene3D" id="3.30.70.1040">
    <property type="entry name" value="Dystroglycan, domain 2"/>
    <property type="match status" value="1"/>
</dbReference>
<evidence type="ECO:0000256" key="28">
    <source>
        <dbReference type="SAM" id="SignalP"/>
    </source>
</evidence>
<reference evidence="30" key="2">
    <citation type="submission" date="2025-05" db="UniProtKB">
        <authorList>
            <consortium name="EnsemblMetazoa"/>
        </authorList>
    </citation>
    <scope>IDENTIFICATION</scope>
    <source>
        <strain evidence="30">Foshan</strain>
    </source>
</reference>
<feature type="region of interest" description="Disordered" evidence="26">
    <location>
        <begin position="620"/>
        <end position="667"/>
    </location>
</feature>
<evidence type="ECO:0000256" key="6">
    <source>
        <dbReference type="ARBA" id="ARBA00022475"/>
    </source>
</evidence>
<dbReference type="RefSeq" id="XP_062708268.1">
    <property type="nucleotide sequence ID" value="XM_062852284.1"/>
</dbReference>
<sequence length="1608" mass="177806">MNLRHQETFCIILLLSTVSITFGQDFQFASDKEEDEVQPMPAAESLDVVSKAQPIKSIYSKEKTQCPPSQSRIMLSLVLRSHSWDDIVEKKRQKAVNKLSKFFLIPKENFVIDDVHRTDIHEMTSRAIHRGRNNLNSNKRKLGRIGFLIGCGKTIFPSEKLIANTIGQQMKERALDDISGLEFGWWSIWSRHPMAEHEQHERQSRRVKRQNNADDYENDDDYDYNYDDEDEAEPTEVPQHAHRHHHGDSSSSHASVTSSEKHTNKHIDTVDKSRTTGGGGHRHHEEPNEDNHIVPAGVLDRKHHSNKKVDSQTESNDQQDFTQADIRESVSQLESTITKTIENNEQLKIEEENLLAKKSSKHKAIDIQQFIETERMLPDVQKFKGRDVFKDDYVVEDAVTPEGHLKKSTTTHVPHTTHRISTTKMKTPSSTKESLIPHAKSRSSFTSSKVVLPITTATTEAIRTTSVAMTSTKNSKPTSTTLVTTPAMTTINDPPNEISLSNQDKSEESLSRTTVSITTTVLPPMTQPMTTKATPTTIQMTEASTSAPSTTTTTPTPRTPPPTPLATTPPTAATTSPAINRLNEFDDSDAEAISTAANNTRSTNNNNSHKLNYVAPAQVETDEPASGTATATAAAAEPEDLGAAKTSEKEEELPTVLLSSMGTSPVTASSTISITSAASLPTDSHTATNPFRNVATTTSSNQPELSFGLDEEPEGEDGAEEEEDEYEDTVIITELPNSVAPAAPATTTSTTAPTTATVPTTTKTTTEAETEATTTPCSIPTTPTVESLPRSLPDTSTPVAVTTTTTATTETLPPTTTQLELVTAPSVVFVETTTAATSATAMTTSSTTTTSLEPKATTLPTVSSSSSSSSNSRSSNAPTKQQEPKEDYDNYDEEYDDEIEEEPTTVAVPTGRQQSGNVQPAVVSTESSTTEQPTTTPATTTVLAPTTTSSTTTTTTTTTTTPAPTTTTSTTMATTEVDEPTNMYPIIKNRIQKQAIIAGKVFSLTVPQDTFLDTEDGNNLRLELFDSHGHPLKNNSWIQFDVETREIYGLPLEKDVSKWHYILQATDSGDKSVNETVDISVQQHKSHRSVNHEISLALKLQRKFARNVDWQIQIIRGITKVLGDASVSNVVVREVRNSIQDPNLATFVYTNETLPKDRCPEEMLDELVAQLTENALNDVLNPDIMVKSVLGQQIGQCMKSVIPKVKPTQSIATKNYAPTTRNQVDRVNATVGHLLVYKVPADTFYDPEDGNDLKLKLLTTERNPLDHHHWLQFDSKNQEFFGVPQPQDVGQKEYLLIAEDREGLTATDALVVVVHQAHYKRDYSVLFELTLDTTQEQFSTAQSQRRFIERLAMVFGDSHTNYIQIRKVHPMRHVDQVQVTFFNTTLYRQHQRCPDEEIEALRNMLLYQDGTVRTKVRDILGQEFNLVNMSMIPMGTCQGFDTPIHVTNEPEKAIPPPIAKDDYLLTVVLPAVIILAMLLIAFIIACILYRRRLTGKMELEYINFQPIASQSNQGTDEERKSFRSKGIPVIFQDELDEKPEIGNKSPVILKDEKPPLLPPSYSSTNNDGENEDVDEYVPPPAVVMGGREPRGKSPVTPSYRRPPPYVSP</sequence>
<evidence type="ECO:0000256" key="21">
    <source>
        <dbReference type="ARBA" id="ARBA00026224"/>
    </source>
</evidence>
<keyword evidence="8" id="KW-0964">Secreted</keyword>
<keyword evidence="14" id="KW-1015">Disulfide bond</keyword>
<keyword evidence="18" id="KW-0628">Postsynaptic cell membrane</keyword>
<evidence type="ECO:0000256" key="14">
    <source>
        <dbReference type="ARBA" id="ARBA00023157"/>
    </source>
</evidence>
<dbReference type="RefSeq" id="XP_062708273.1">
    <property type="nucleotide sequence ID" value="XM_062852289.1"/>
</dbReference>
<evidence type="ECO:0000256" key="23">
    <source>
        <dbReference type="ARBA" id="ARBA00031034"/>
    </source>
</evidence>
<dbReference type="PANTHER" id="PTHR21559:SF21">
    <property type="entry name" value="DYSTROGLYCAN 1"/>
    <property type="match status" value="1"/>
</dbReference>
<keyword evidence="10 27" id="KW-0812">Transmembrane</keyword>
<feature type="compositionally biased region" description="Low complexity" evidence="26">
    <location>
        <begin position="740"/>
        <end position="784"/>
    </location>
</feature>
<keyword evidence="25" id="KW-0175">Coiled coil</keyword>
<evidence type="ECO:0000256" key="27">
    <source>
        <dbReference type="SAM" id="Phobius"/>
    </source>
</evidence>
<feature type="compositionally biased region" description="Low complexity" evidence="26">
    <location>
        <begin position="920"/>
        <end position="969"/>
    </location>
</feature>
<evidence type="ECO:0000256" key="18">
    <source>
        <dbReference type="ARBA" id="ARBA00023257"/>
    </source>
</evidence>
<feature type="region of interest" description="Disordered" evidence="26">
    <location>
        <begin position="486"/>
        <end position="512"/>
    </location>
</feature>
<evidence type="ECO:0000256" key="26">
    <source>
        <dbReference type="SAM" id="MobiDB-lite"/>
    </source>
</evidence>
<evidence type="ECO:0000256" key="17">
    <source>
        <dbReference type="ARBA" id="ARBA00023242"/>
    </source>
</evidence>
<dbReference type="EnsemblMetazoa" id="AALFPA23_021239.R31377">
    <property type="protein sequence ID" value="AALFPA23_021239.P31377"/>
    <property type="gene ID" value="AALFPA23_021239"/>
</dbReference>
<feature type="region of interest" description="Disordered" evidence="26">
    <location>
        <begin position="1541"/>
        <end position="1608"/>
    </location>
</feature>
<feature type="coiled-coil region" evidence="25">
    <location>
        <begin position="330"/>
        <end position="357"/>
    </location>
</feature>
<dbReference type="EnsemblMetazoa" id="AALFPA23_021239.R31371">
    <property type="protein sequence ID" value="AALFPA23_021239.P31371"/>
    <property type="gene ID" value="AALFPA23_021239"/>
</dbReference>
<evidence type="ECO:0000256" key="24">
    <source>
        <dbReference type="ARBA" id="ARBA00034100"/>
    </source>
</evidence>
<dbReference type="PANTHER" id="PTHR21559">
    <property type="entry name" value="DYSTROGLYCAN-RELATED"/>
    <property type="match status" value="1"/>
</dbReference>
<feature type="compositionally biased region" description="Polar residues" evidence="26">
    <location>
        <begin position="312"/>
        <end position="322"/>
    </location>
</feature>
<evidence type="ECO:0000256" key="19">
    <source>
        <dbReference type="ARBA" id="ARBA00023567"/>
    </source>
</evidence>
<feature type="region of interest" description="Disordered" evidence="26">
    <location>
        <begin position="524"/>
        <end position="576"/>
    </location>
</feature>
<evidence type="ECO:0000313" key="31">
    <source>
        <dbReference type="Proteomes" id="UP000069940"/>
    </source>
</evidence>
<keyword evidence="13" id="KW-0770">Synapse</keyword>
<evidence type="ECO:0000256" key="25">
    <source>
        <dbReference type="SAM" id="Coils"/>
    </source>
</evidence>
<dbReference type="RefSeq" id="XP_062708276.1">
    <property type="nucleotide sequence ID" value="XM_062852292.1"/>
</dbReference>
<dbReference type="CDD" id="cd11303">
    <property type="entry name" value="Dystroglycan_repeat"/>
    <property type="match status" value="1"/>
</dbReference>
<evidence type="ECO:0000256" key="8">
    <source>
        <dbReference type="ARBA" id="ARBA00022525"/>
    </source>
</evidence>
<dbReference type="InterPro" id="IPR027468">
    <property type="entry name" value="Alpha-dystroglycan_domain_2"/>
</dbReference>
<evidence type="ECO:0000259" key="29">
    <source>
        <dbReference type="PROSITE" id="PS51699"/>
    </source>
</evidence>
<dbReference type="Gene3D" id="2.60.40.10">
    <property type="entry name" value="Immunoglobulins"/>
    <property type="match status" value="2"/>
</dbReference>
<keyword evidence="11 28" id="KW-0732">Signal</keyword>
<comment type="subcellular location">
    <subcellularLocation>
        <location evidence="1">Cell membrane</location>
        <location evidence="1">Sarcolemma</location>
    </subcellularLocation>
    <subcellularLocation>
        <location evidence="4">Cell membrane</location>
        <topology evidence="4">Single-pass type I membrane protein</topology>
    </subcellularLocation>
    <subcellularLocation>
        <location evidence="3">Cytoplasm</location>
        <location evidence="3">Cytoskeleton</location>
    </subcellularLocation>
    <subcellularLocation>
        <location evidence="5">Nucleus</location>
        <location evidence="5">Nucleoplasm</location>
    </subcellularLocation>
    <subcellularLocation>
        <location evidence="24">Postsynaptic cell membrane</location>
    </subcellularLocation>
    <subcellularLocation>
        <location evidence="2">Secreted</location>
        <location evidence="2">Extracellular space</location>
    </subcellularLocation>
</comment>
<feature type="compositionally biased region" description="Low complexity" evidence="26">
    <location>
        <begin position="565"/>
        <end position="576"/>
    </location>
</feature>
<keyword evidence="31" id="KW-1185">Reference proteome</keyword>
<dbReference type="EnsemblMetazoa" id="AALFPA23_021239.R31380">
    <property type="protein sequence ID" value="AALFPA23_021239.P31380"/>
    <property type="gene ID" value="AALFPA23_021239"/>
</dbReference>
<keyword evidence="7" id="KW-0963">Cytoplasm</keyword>
<evidence type="ECO:0000256" key="16">
    <source>
        <dbReference type="ARBA" id="ARBA00023212"/>
    </source>
</evidence>
<feature type="compositionally biased region" description="Low complexity" evidence="26">
    <location>
        <begin position="249"/>
        <end position="258"/>
    </location>
</feature>
<protein>
    <recommendedName>
        <fullName evidence="21">Dystroglycan 1</fullName>
    </recommendedName>
    <alternativeName>
        <fullName evidence="23">Dystroglycan</fullName>
    </alternativeName>
    <alternativeName>
        <fullName evidence="22">Dystrophin-associated glycoprotein 1</fullName>
    </alternativeName>
</protein>
<evidence type="ECO:0000256" key="15">
    <source>
        <dbReference type="ARBA" id="ARBA00023180"/>
    </source>
</evidence>
<dbReference type="RefSeq" id="XP_062708272.1">
    <property type="nucleotide sequence ID" value="XM_062852288.1"/>
</dbReference>
<feature type="compositionally biased region" description="Acidic residues" evidence="26">
    <location>
        <begin position="709"/>
        <end position="728"/>
    </location>
</feature>
<feature type="compositionally biased region" description="Polar residues" evidence="26">
    <location>
        <begin position="486"/>
        <end position="503"/>
    </location>
</feature>
<evidence type="ECO:0000256" key="13">
    <source>
        <dbReference type="ARBA" id="ARBA00023018"/>
    </source>
</evidence>
<dbReference type="Proteomes" id="UP000069940">
    <property type="component" value="Unassembled WGS sequence"/>
</dbReference>
<evidence type="ECO:0000256" key="5">
    <source>
        <dbReference type="ARBA" id="ARBA00004642"/>
    </source>
</evidence>
<keyword evidence="15" id="KW-0325">Glycoprotein</keyword>
<feature type="region of interest" description="Disordered" evidence="26">
    <location>
        <begin position="679"/>
        <end position="815"/>
    </location>
</feature>
<evidence type="ECO:0000256" key="20">
    <source>
        <dbReference type="ARBA" id="ARBA00024991"/>
    </source>
</evidence>
<evidence type="ECO:0000256" key="10">
    <source>
        <dbReference type="ARBA" id="ARBA00022692"/>
    </source>
</evidence>
<evidence type="ECO:0000313" key="30">
    <source>
        <dbReference type="EnsemblMetazoa" id="AALFPA23_021239.P31374"/>
    </source>
</evidence>
<feature type="signal peptide" evidence="28">
    <location>
        <begin position="1"/>
        <end position="23"/>
    </location>
</feature>
<feature type="compositionally biased region" description="Low complexity" evidence="26">
    <location>
        <begin position="524"/>
        <end position="556"/>
    </location>
</feature>
<feature type="compositionally biased region" description="Low complexity" evidence="26">
    <location>
        <begin position="863"/>
        <end position="876"/>
    </location>
</feature>
<dbReference type="RefSeq" id="XP_062708275.1">
    <property type="nucleotide sequence ID" value="XM_062852291.1"/>
</dbReference>
<dbReference type="PROSITE" id="PS51699">
    <property type="entry name" value="SEA_DG"/>
    <property type="match status" value="2"/>
</dbReference>
<feature type="compositionally biased region" description="Low complexity" evidence="26">
    <location>
        <begin position="795"/>
        <end position="815"/>
    </location>
</feature>
<dbReference type="SUPFAM" id="SSF49313">
    <property type="entry name" value="Cadherin-like"/>
    <property type="match status" value="2"/>
</dbReference>
<dbReference type="EnsemblMetazoa" id="AALFPA23_021239.R31382">
    <property type="protein sequence ID" value="AALFPA23_021239.P31382"/>
    <property type="gene ID" value="AALFPA23_021239"/>
</dbReference>
<dbReference type="RefSeq" id="XP_062708271.1">
    <property type="nucleotide sequence ID" value="XM_062852287.1"/>
</dbReference>
<keyword evidence="16" id="KW-0206">Cytoskeleton</keyword>
<comment type="function">
    <text evidence="20">Transmembrane protein that plays important roles in connecting the extracellular matrix to the cytoskeleton. Acts as a cell adhesion receptor in both muscle and non-muscle tissues. Receptor for both DMD and UTRN and, through these interactions, scaffolds axin to the cytoskeleton. Also functions in cell adhesion-mediated signaling and implicated in cell polarity.</text>
</comment>
<feature type="domain" description="Peptidase S72" evidence="29">
    <location>
        <begin position="1322"/>
        <end position="1436"/>
    </location>
</feature>
<reference evidence="31" key="1">
    <citation type="journal article" date="2015" name="Proc. Natl. Acad. Sci. U.S.A.">
        <title>Genome sequence of the Asian Tiger mosquito, Aedes albopictus, reveals insights into its biology, genetics, and evolution.</title>
        <authorList>
            <person name="Chen X.G."/>
            <person name="Jiang X."/>
            <person name="Gu J."/>
            <person name="Xu M."/>
            <person name="Wu Y."/>
            <person name="Deng Y."/>
            <person name="Zhang C."/>
            <person name="Bonizzoni M."/>
            <person name="Dermauw W."/>
            <person name="Vontas J."/>
            <person name="Armbruster P."/>
            <person name="Huang X."/>
            <person name="Yang Y."/>
            <person name="Zhang H."/>
            <person name="He W."/>
            <person name="Peng H."/>
            <person name="Liu Y."/>
            <person name="Wu K."/>
            <person name="Chen J."/>
            <person name="Lirakis M."/>
            <person name="Topalis P."/>
            <person name="Van Leeuwen T."/>
            <person name="Hall A.B."/>
            <person name="Jiang X."/>
            <person name="Thorpe C."/>
            <person name="Mueller R.L."/>
            <person name="Sun C."/>
            <person name="Waterhouse R.M."/>
            <person name="Yan G."/>
            <person name="Tu Z.J."/>
            <person name="Fang X."/>
            <person name="James A.A."/>
        </authorList>
    </citation>
    <scope>NUCLEOTIDE SEQUENCE [LARGE SCALE GENOMIC DNA]</scope>
    <source>
        <strain evidence="31">Foshan</strain>
    </source>
</reference>
<dbReference type="InterPro" id="IPR015919">
    <property type="entry name" value="Cadherin-like_sf"/>
</dbReference>
<dbReference type="RefSeq" id="XP_062708277.1">
    <property type="nucleotide sequence ID" value="XM_062852293.1"/>
</dbReference>
<dbReference type="EnsemblMetazoa" id="AALFPA23_021239.R31376">
    <property type="protein sequence ID" value="AALFPA23_021239.P31376"/>
    <property type="gene ID" value="AALFPA23_021239"/>
</dbReference>
<feature type="region of interest" description="Disordered" evidence="26">
    <location>
        <begin position="838"/>
        <end position="969"/>
    </location>
</feature>
<keyword evidence="6" id="KW-1003">Cell membrane</keyword>
<feature type="compositionally biased region" description="Polar residues" evidence="26">
    <location>
        <begin position="681"/>
        <end position="704"/>
    </location>
</feature>
<dbReference type="EnsemblMetazoa" id="AALFPA23_021239.R31379">
    <property type="protein sequence ID" value="AALFPA23_021239.P31379"/>
    <property type="gene ID" value="AALFPA23_021239"/>
</dbReference>
<feature type="compositionally biased region" description="Low complexity" evidence="26">
    <location>
        <begin position="422"/>
        <end position="434"/>
    </location>
</feature>
<evidence type="ECO:0000256" key="3">
    <source>
        <dbReference type="ARBA" id="ARBA00004245"/>
    </source>
</evidence>
<evidence type="ECO:0000256" key="4">
    <source>
        <dbReference type="ARBA" id="ARBA00004251"/>
    </source>
</evidence>
<dbReference type="EnsemblMetazoa" id="AALFPA23_021239.R31381">
    <property type="protein sequence ID" value="AALFPA23_021239.P31381"/>
    <property type="gene ID" value="AALFPA23_021239"/>
</dbReference>
<dbReference type="RefSeq" id="XP_062708269.1">
    <property type="nucleotide sequence ID" value="XM_062852285.1"/>
</dbReference>
<feature type="domain" description="Peptidase S72" evidence="29">
    <location>
        <begin position="1089"/>
        <end position="1196"/>
    </location>
</feature>
<organism evidence="30 31">
    <name type="scientific">Aedes albopictus</name>
    <name type="common">Asian tiger mosquito</name>
    <name type="synonym">Stegomyia albopicta</name>
    <dbReference type="NCBI Taxonomy" id="7160"/>
    <lineage>
        <taxon>Eukaryota</taxon>
        <taxon>Metazoa</taxon>
        <taxon>Ecdysozoa</taxon>
        <taxon>Arthropoda</taxon>
        <taxon>Hexapoda</taxon>
        <taxon>Insecta</taxon>
        <taxon>Pterygota</taxon>
        <taxon>Neoptera</taxon>
        <taxon>Endopterygota</taxon>
        <taxon>Diptera</taxon>
        <taxon>Nematocera</taxon>
        <taxon>Culicoidea</taxon>
        <taxon>Culicidae</taxon>
        <taxon>Culicinae</taxon>
        <taxon>Aedini</taxon>
        <taxon>Aedes</taxon>
        <taxon>Stegomyia</taxon>
    </lineage>
</organism>
<keyword evidence="27" id="KW-0472">Membrane</keyword>
<evidence type="ECO:0000256" key="12">
    <source>
        <dbReference type="ARBA" id="ARBA00022989"/>
    </source>
</evidence>